<dbReference type="EMBL" id="ABEU02000003">
    <property type="protein sequence ID" value="PNR58379.1"/>
    <property type="molecule type" value="Genomic_DNA"/>
</dbReference>
<dbReference type="GO" id="GO:0005739">
    <property type="term" value="C:mitochondrion"/>
    <property type="evidence" value="ECO:0000318"/>
    <property type="project" value="GO_Central"/>
</dbReference>
<name>A0A2K1KX89_PHYPA</name>
<accession>A0A2K1KX89</accession>
<dbReference type="PANTHER" id="PTHR43011">
    <property type="entry name" value="IRON-SULFUR CLUSTER ASSEMBLY 2 HOMOLOG, MITOCHONDRIAL"/>
    <property type="match status" value="1"/>
</dbReference>
<evidence type="ECO:0000256" key="4">
    <source>
        <dbReference type="ARBA" id="ARBA00023004"/>
    </source>
</evidence>
<dbReference type="Gramene" id="Pp3c3_34710V3.1">
    <property type="protein sequence ID" value="Pp3c3_34710V3.1"/>
    <property type="gene ID" value="Pp3c3_34710"/>
</dbReference>
<dbReference type="STRING" id="3218.A0A2K1KX89"/>
<dbReference type="Pfam" id="PF01521">
    <property type="entry name" value="Fe-S_biosyn"/>
    <property type="match status" value="1"/>
</dbReference>
<gene>
    <name evidence="8" type="primary">LOC112279505</name>
    <name evidence="7" type="ORF">PHYPA_005374</name>
</gene>
<protein>
    <recommendedName>
        <fullName evidence="6">Core domain-containing protein</fullName>
    </recommendedName>
</protein>
<dbReference type="AlphaFoldDB" id="A0A2K1KX89"/>
<dbReference type="GeneID" id="112279505"/>
<reference evidence="7 9" key="2">
    <citation type="journal article" date="2018" name="Plant J.">
        <title>The Physcomitrella patens chromosome-scale assembly reveals moss genome structure and evolution.</title>
        <authorList>
            <person name="Lang D."/>
            <person name="Ullrich K.K."/>
            <person name="Murat F."/>
            <person name="Fuchs J."/>
            <person name="Jenkins J."/>
            <person name="Haas F.B."/>
            <person name="Piednoel M."/>
            <person name="Gundlach H."/>
            <person name="Van Bel M."/>
            <person name="Meyberg R."/>
            <person name="Vives C."/>
            <person name="Morata J."/>
            <person name="Symeonidi A."/>
            <person name="Hiss M."/>
            <person name="Muchero W."/>
            <person name="Kamisugi Y."/>
            <person name="Saleh O."/>
            <person name="Blanc G."/>
            <person name="Decker E.L."/>
            <person name="van Gessel N."/>
            <person name="Grimwood J."/>
            <person name="Hayes R.D."/>
            <person name="Graham S.W."/>
            <person name="Gunter L.E."/>
            <person name="McDaniel S.F."/>
            <person name="Hoernstein S.N.W."/>
            <person name="Larsson A."/>
            <person name="Li F.W."/>
            <person name="Perroud P.F."/>
            <person name="Phillips J."/>
            <person name="Ranjan P."/>
            <person name="Rokshar D.S."/>
            <person name="Rothfels C.J."/>
            <person name="Schneider L."/>
            <person name="Shu S."/>
            <person name="Stevenson D.W."/>
            <person name="Thummler F."/>
            <person name="Tillich M."/>
            <person name="Villarreal Aguilar J.C."/>
            <person name="Widiez T."/>
            <person name="Wong G.K."/>
            <person name="Wymore A."/>
            <person name="Zhang Y."/>
            <person name="Zimmer A.D."/>
            <person name="Quatrano R.S."/>
            <person name="Mayer K.F.X."/>
            <person name="Goodstein D."/>
            <person name="Casacuberta J.M."/>
            <person name="Vandepoele K."/>
            <person name="Reski R."/>
            <person name="Cuming A.C."/>
            <person name="Tuskan G.A."/>
            <person name="Maumus F."/>
            <person name="Salse J."/>
            <person name="Schmutz J."/>
            <person name="Rensing S.A."/>
        </authorList>
    </citation>
    <scope>NUCLEOTIDE SEQUENCE [LARGE SCALE GENOMIC DNA]</scope>
    <source>
        <strain evidence="8 9">cv. Gransden 2004</strain>
    </source>
</reference>
<organism evidence="7">
    <name type="scientific">Physcomitrium patens</name>
    <name type="common">Spreading-leaved earth moss</name>
    <name type="synonym">Physcomitrella patens</name>
    <dbReference type="NCBI Taxonomy" id="3218"/>
    <lineage>
        <taxon>Eukaryota</taxon>
        <taxon>Viridiplantae</taxon>
        <taxon>Streptophyta</taxon>
        <taxon>Embryophyta</taxon>
        <taxon>Bryophyta</taxon>
        <taxon>Bryophytina</taxon>
        <taxon>Bryopsida</taxon>
        <taxon>Funariidae</taxon>
        <taxon>Funariales</taxon>
        <taxon>Funariaceae</taxon>
        <taxon>Physcomitrium</taxon>
    </lineage>
</organism>
<dbReference type="InterPro" id="IPR016092">
    <property type="entry name" value="ATAP"/>
</dbReference>
<reference evidence="7 9" key="1">
    <citation type="journal article" date="2008" name="Science">
        <title>The Physcomitrella genome reveals evolutionary insights into the conquest of land by plants.</title>
        <authorList>
            <person name="Rensing S."/>
            <person name="Lang D."/>
            <person name="Zimmer A."/>
            <person name="Terry A."/>
            <person name="Salamov A."/>
            <person name="Shapiro H."/>
            <person name="Nishiyama T."/>
            <person name="Perroud P.-F."/>
            <person name="Lindquist E."/>
            <person name="Kamisugi Y."/>
            <person name="Tanahashi T."/>
            <person name="Sakakibara K."/>
            <person name="Fujita T."/>
            <person name="Oishi K."/>
            <person name="Shin-I T."/>
            <person name="Kuroki Y."/>
            <person name="Toyoda A."/>
            <person name="Suzuki Y."/>
            <person name="Hashimoto A."/>
            <person name="Yamaguchi K."/>
            <person name="Sugano A."/>
            <person name="Kohara Y."/>
            <person name="Fujiyama A."/>
            <person name="Anterola A."/>
            <person name="Aoki S."/>
            <person name="Ashton N."/>
            <person name="Barbazuk W.B."/>
            <person name="Barker E."/>
            <person name="Bennetzen J."/>
            <person name="Bezanilla M."/>
            <person name="Blankenship R."/>
            <person name="Cho S.H."/>
            <person name="Dutcher S."/>
            <person name="Estelle M."/>
            <person name="Fawcett J.A."/>
            <person name="Gundlach H."/>
            <person name="Hanada K."/>
            <person name="Heyl A."/>
            <person name="Hicks K.A."/>
            <person name="Hugh J."/>
            <person name="Lohr M."/>
            <person name="Mayer K."/>
            <person name="Melkozernov A."/>
            <person name="Murata T."/>
            <person name="Nelson D."/>
            <person name="Pils B."/>
            <person name="Prigge M."/>
            <person name="Reiss B."/>
            <person name="Renner T."/>
            <person name="Rombauts S."/>
            <person name="Rushton P."/>
            <person name="Sanderfoot A."/>
            <person name="Schween G."/>
            <person name="Shiu S.-H."/>
            <person name="Stueber K."/>
            <person name="Theodoulou F.L."/>
            <person name="Tu H."/>
            <person name="Van de Peer Y."/>
            <person name="Verrier P.J."/>
            <person name="Waters E."/>
            <person name="Wood A."/>
            <person name="Yang L."/>
            <person name="Cove D."/>
            <person name="Cuming A."/>
            <person name="Hasebe M."/>
            <person name="Lucas S."/>
            <person name="Mishler D.B."/>
            <person name="Reski R."/>
            <person name="Grigoriev I."/>
            <person name="Quatrano R.S."/>
            <person name="Boore J.L."/>
        </authorList>
    </citation>
    <scope>NUCLEOTIDE SEQUENCE [LARGE SCALE GENOMIC DNA]</scope>
    <source>
        <strain evidence="8 9">cv. Gransden 2004</strain>
    </source>
</reference>
<keyword evidence="4" id="KW-0408">Iron</keyword>
<dbReference type="GO" id="GO:0005506">
    <property type="term" value="F:iron ion binding"/>
    <property type="evidence" value="ECO:0000318"/>
    <property type="project" value="GO_Central"/>
</dbReference>
<keyword evidence="3" id="KW-0479">Metal-binding</keyword>
<dbReference type="SUPFAM" id="SSF89360">
    <property type="entry name" value="HesB-like domain"/>
    <property type="match status" value="1"/>
</dbReference>
<dbReference type="KEGG" id="ppp:112279505"/>
<evidence type="ECO:0000256" key="1">
    <source>
        <dbReference type="ARBA" id="ARBA00004173"/>
    </source>
</evidence>
<reference evidence="8" key="3">
    <citation type="submission" date="2020-12" db="UniProtKB">
        <authorList>
            <consortium name="EnsemblPlants"/>
        </authorList>
    </citation>
    <scope>IDENTIFICATION</scope>
</reference>
<keyword evidence="5" id="KW-0496">Mitochondrion</keyword>
<evidence type="ECO:0000259" key="6">
    <source>
        <dbReference type="Pfam" id="PF01521"/>
    </source>
</evidence>
<feature type="domain" description="Core" evidence="6">
    <location>
        <begin position="125"/>
        <end position="228"/>
    </location>
</feature>
<dbReference type="Gene3D" id="2.60.300.12">
    <property type="entry name" value="HesB-like domain"/>
    <property type="match status" value="1"/>
</dbReference>
<dbReference type="OrthoDB" id="1938621at2759"/>
<evidence type="ECO:0000256" key="2">
    <source>
        <dbReference type="ARBA" id="ARBA00006718"/>
    </source>
</evidence>
<comment type="similarity">
    <text evidence="2">Belongs to the HesB/IscA family.</text>
</comment>
<sequence>MARHTLASRLWNTSRKFRKLALTSNKLSSSVDDTSSSALGASTSTSFEPQAPPFLCELSYGHIIVPVGSTRRIWSDGSRSWNGFRNRFDEGGSKAVAQNRGGVLRHASTAATEDAKPAEEIADGITLTENCARRIHEIKLEDGPEGENKMLRLSVEGGGCSGFLYNFALDDMMNKDDRVFERDGAKLVVDDISYGFIKGATVDFTEELIRASFAVTINPNAASACGCGASFNAK</sequence>
<dbReference type="Proteomes" id="UP000006727">
    <property type="component" value="Chromosome 3"/>
</dbReference>
<dbReference type="EnsemblPlants" id="Pp3c3_34710V3.2">
    <property type="protein sequence ID" value="Pp3c3_34710V3.2"/>
    <property type="gene ID" value="Pp3c3_34710"/>
</dbReference>
<keyword evidence="9" id="KW-1185">Reference proteome</keyword>
<dbReference type="RefSeq" id="XP_024369774.1">
    <property type="nucleotide sequence ID" value="XM_024514006.2"/>
</dbReference>
<dbReference type="PANTHER" id="PTHR43011:SF1">
    <property type="entry name" value="IRON-SULFUR CLUSTER ASSEMBLY 2 HOMOLOG, MITOCHONDRIAL"/>
    <property type="match status" value="1"/>
</dbReference>
<dbReference type="GO" id="GO:0120510">
    <property type="term" value="C:mitochondrial [4Fe-4S] assembly complex"/>
    <property type="evidence" value="ECO:0007669"/>
    <property type="project" value="UniProtKB-ARBA"/>
</dbReference>
<dbReference type="EnsemblPlants" id="Pp3c3_34710V3.1">
    <property type="protein sequence ID" value="Pp3c3_34710V3.1"/>
    <property type="gene ID" value="Pp3c3_34710"/>
</dbReference>
<evidence type="ECO:0000313" key="9">
    <source>
        <dbReference type="Proteomes" id="UP000006727"/>
    </source>
</evidence>
<evidence type="ECO:0000256" key="5">
    <source>
        <dbReference type="ARBA" id="ARBA00023128"/>
    </source>
</evidence>
<dbReference type="FunCoup" id="A0A2K1KX89">
    <property type="interactions" value="1929"/>
</dbReference>
<dbReference type="GO" id="GO:0051537">
    <property type="term" value="F:2 iron, 2 sulfur cluster binding"/>
    <property type="evidence" value="ECO:0000318"/>
    <property type="project" value="GO_Central"/>
</dbReference>
<dbReference type="GO" id="GO:0051604">
    <property type="term" value="P:protein maturation"/>
    <property type="evidence" value="ECO:0000318"/>
    <property type="project" value="GO_Central"/>
</dbReference>
<dbReference type="FunFam" id="2.60.300.12:FF:000006">
    <property type="entry name" value="Iron-sulfur cluster assembly 2 mitochondrial"/>
    <property type="match status" value="1"/>
</dbReference>
<comment type="subcellular location">
    <subcellularLocation>
        <location evidence="1">Mitochondrion</location>
    </subcellularLocation>
</comment>
<dbReference type="Gramene" id="Pp3c3_34710V3.2">
    <property type="protein sequence ID" value="Pp3c3_34710V3.2"/>
    <property type="gene ID" value="Pp3c3_34710"/>
</dbReference>
<dbReference type="InterPro" id="IPR035903">
    <property type="entry name" value="HesB-like_dom_sf"/>
</dbReference>
<dbReference type="GO" id="GO:0051539">
    <property type="term" value="F:4 iron, 4 sulfur cluster binding"/>
    <property type="evidence" value="ECO:0000318"/>
    <property type="project" value="GO_Central"/>
</dbReference>
<dbReference type="OMA" id="NCARRIH"/>
<evidence type="ECO:0000256" key="3">
    <source>
        <dbReference type="ARBA" id="ARBA00022723"/>
    </source>
</evidence>
<dbReference type="InterPro" id="IPR000361">
    <property type="entry name" value="ATAP_core_dom"/>
</dbReference>
<dbReference type="PaxDb" id="3218-PP1S112_114V6.1"/>
<proteinExistence type="inferred from homology"/>
<evidence type="ECO:0000313" key="8">
    <source>
        <dbReference type="EnsemblPlants" id="Pp3c3_34710V3.1"/>
    </source>
</evidence>
<dbReference type="NCBIfam" id="TIGR00049">
    <property type="entry name" value="iron-sulfur cluster assembly accessory protein"/>
    <property type="match status" value="1"/>
</dbReference>
<dbReference type="GO" id="GO:0016226">
    <property type="term" value="P:iron-sulfur cluster assembly"/>
    <property type="evidence" value="ECO:0000318"/>
    <property type="project" value="GO_Central"/>
</dbReference>
<evidence type="ECO:0000313" key="7">
    <source>
        <dbReference type="EMBL" id="PNR58379.1"/>
    </source>
</evidence>